<feature type="non-terminal residue" evidence="2">
    <location>
        <position position="1"/>
    </location>
</feature>
<comment type="caution">
    <text evidence="2">The sequence shown here is derived from an EMBL/GenBank/DDBJ whole genome shotgun (WGS) entry which is preliminary data.</text>
</comment>
<keyword evidence="3" id="KW-1185">Reference proteome</keyword>
<dbReference type="Gramene" id="OMO78563">
    <property type="protein sequence ID" value="OMO78563"/>
    <property type="gene ID" value="CCACVL1_14304"/>
</dbReference>
<dbReference type="AlphaFoldDB" id="A0A1R3I7J4"/>
<sequence>VPPKTGQQQGSRFTGNLEEA</sequence>
<name>A0A1R3I7J4_COCAP</name>
<evidence type="ECO:0000256" key="1">
    <source>
        <dbReference type="SAM" id="MobiDB-lite"/>
    </source>
</evidence>
<evidence type="ECO:0000313" key="3">
    <source>
        <dbReference type="Proteomes" id="UP000188268"/>
    </source>
</evidence>
<protein>
    <submittedName>
        <fullName evidence="2">Uncharacterized protein</fullName>
    </submittedName>
</protein>
<organism evidence="2 3">
    <name type="scientific">Corchorus capsularis</name>
    <name type="common">Jute</name>
    <dbReference type="NCBI Taxonomy" id="210143"/>
    <lineage>
        <taxon>Eukaryota</taxon>
        <taxon>Viridiplantae</taxon>
        <taxon>Streptophyta</taxon>
        <taxon>Embryophyta</taxon>
        <taxon>Tracheophyta</taxon>
        <taxon>Spermatophyta</taxon>
        <taxon>Magnoliopsida</taxon>
        <taxon>eudicotyledons</taxon>
        <taxon>Gunneridae</taxon>
        <taxon>Pentapetalae</taxon>
        <taxon>rosids</taxon>
        <taxon>malvids</taxon>
        <taxon>Malvales</taxon>
        <taxon>Malvaceae</taxon>
        <taxon>Grewioideae</taxon>
        <taxon>Apeibeae</taxon>
        <taxon>Corchorus</taxon>
    </lineage>
</organism>
<proteinExistence type="predicted"/>
<reference evidence="2 3" key="1">
    <citation type="submission" date="2013-09" db="EMBL/GenBank/DDBJ databases">
        <title>Corchorus capsularis genome sequencing.</title>
        <authorList>
            <person name="Alam M."/>
            <person name="Haque M.S."/>
            <person name="Islam M.S."/>
            <person name="Emdad E.M."/>
            <person name="Islam M.M."/>
            <person name="Ahmed B."/>
            <person name="Halim A."/>
            <person name="Hossen Q.M.M."/>
            <person name="Hossain M.Z."/>
            <person name="Ahmed R."/>
            <person name="Khan M.M."/>
            <person name="Islam R."/>
            <person name="Rashid M.M."/>
            <person name="Khan S.A."/>
            <person name="Rahman M.S."/>
            <person name="Alam M."/>
        </authorList>
    </citation>
    <scope>NUCLEOTIDE SEQUENCE [LARGE SCALE GENOMIC DNA]</scope>
    <source>
        <strain evidence="3">cv. CVL-1</strain>
        <tissue evidence="2">Whole seedling</tissue>
    </source>
</reference>
<dbReference type="EMBL" id="AWWV01010545">
    <property type="protein sequence ID" value="OMO78563.1"/>
    <property type="molecule type" value="Genomic_DNA"/>
</dbReference>
<dbReference type="Proteomes" id="UP000188268">
    <property type="component" value="Unassembled WGS sequence"/>
</dbReference>
<feature type="compositionally biased region" description="Polar residues" evidence="1">
    <location>
        <begin position="1"/>
        <end position="14"/>
    </location>
</feature>
<gene>
    <name evidence="2" type="ORF">CCACVL1_14304</name>
</gene>
<feature type="region of interest" description="Disordered" evidence="1">
    <location>
        <begin position="1"/>
        <end position="20"/>
    </location>
</feature>
<evidence type="ECO:0000313" key="2">
    <source>
        <dbReference type="EMBL" id="OMO78563.1"/>
    </source>
</evidence>
<accession>A0A1R3I7J4</accession>